<keyword evidence="3" id="KW-0067">ATP-binding</keyword>
<dbReference type="NCBIfam" id="NF010248">
    <property type="entry name" value="PRK13695.1"/>
    <property type="match status" value="1"/>
</dbReference>
<sequence>MKNILVTGRPGVGKTTLIKKVIKDFELDAGGFYTQEARKGGIRQGFEIVTLSGKRGTLASVNFNSPYRVGKYGVNLRDLEEVAGGAIEEALEKNSFLVIDEIGKMELFSEKFIFLLKKALESSVKLLGVIKLKDNQLTSEIKNRPDTVVYTLDRANFHLVEEKIKRDLGDQEK</sequence>
<evidence type="ECO:0000259" key="4">
    <source>
        <dbReference type="SMART" id="SM00382"/>
    </source>
</evidence>
<evidence type="ECO:0000256" key="3">
    <source>
        <dbReference type="ARBA" id="ARBA00022840"/>
    </source>
</evidence>
<dbReference type="GO" id="GO:0005524">
    <property type="term" value="F:ATP binding"/>
    <property type="evidence" value="ECO:0007669"/>
    <property type="project" value="UniProtKB-KW"/>
</dbReference>
<proteinExistence type="inferred from homology"/>
<dbReference type="SUPFAM" id="SSF52540">
    <property type="entry name" value="P-loop containing nucleoside triphosphate hydrolases"/>
    <property type="match status" value="1"/>
</dbReference>
<evidence type="ECO:0000313" key="5">
    <source>
        <dbReference type="EMBL" id="RII00744.1"/>
    </source>
</evidence>
<dbReference type="Proteomes" id="UP000266287">
    <property type="component" value="Unassembled WGS sequence"/>
</dbReference>
<dbReference type="EMBL" id="NDHY01000002">
    <property type="protein sequence ID" value="RII00744.1"/>
    <property type="molecule type" value="Genomic_DNA"/>
</dbReference>
<dbReference type="PANTHER" id="PTHR43146">
    <property type="entry name" value="CANCER-RELATED NUCLEOSIDE-TRIPHOSPHATASE"/>
    <property type="match status" value="1"/>
</dbReference>
<dbReference type="GO" id="GO:0017111">
    <property type="term" value="F:ribonucleoside triphosphate phosphatase activity"/>
    <property type="evidence" value="ECO:0007669"/>
    <property type="project" value="InterPro"/>
</dbReference>
<gene>
    <name evidence="5" type="ORF">B9J77_01645</name>
</gene>
<feature type="domain" description="AAA+ ATPase" evidence="4">
    <location>
        <begin position="1"/>
        <end position="156"/>
    </location>
</feature>
<name>A0A399FWZ9_UNCN2</name>
<dbReference type="InterPro" id="IPR004948">
    <property type="entry name" value="Nuc-triphosphatase_THEP1"/>
</dbReference>
<protein>
    <submittedName>
        <fullName evidence="5">NTPase</fullName>
    </submittedName>
</protein>
<reference evidence="5 6" key="1">
    <citation type="submission" date="2018-08" db="EMBL/GenBank/DDBJ databases">
        <title>Draft genome of candidate division NPL-UPA2 bacterium Unc8 that adapted to ultra-basic serpentinizing groundwater.</title>
        <authorList>
            <person name="Ishii S."/>
            <person name="Suzuki S."/>
            <person name="Nealson K.H."/>
        </authorList>
    </citation>
    <scope>NUCLEOTIDE SEQUENCE [LARGE SCALE GENOMIC DNA]</scope>
    <source>
        <strain evidence="5">Unc8</strain>
    </source>
</reference>
<dbReference type="SMART" id="SM00382">
    <property type="entry name" value="AAA"/>
    <property type="match status" value="1"/>
</dbReference>
<evidence type="ECO:0000256" key="2">
    <source>
        <dbReference type="ARBA" id="ARBA00022801"/>
    </source>
</evidence>
<dbReference type="Pfam" id="PF03266">
    <property type="entry name" value="NTPase_1"/>
    <property type="match status" value="1"/>
</dbReference>
<dbReference type="InterPro" id="IPR027417">
    <property type="entry name" value="P-loop_NTPase"/>
</dbReference>
<evidence type="ECO:0000256" key="1">
    <source>
        <dbReference type="ARBA" id="ARBA00022741"/>
    </source>
</evidence>
<dbReference type="InterPro" id="IPR003593">
    <property type="entry name" value="AAA+_ATPase"/>
</dbReference>
<keyword evidence="1" id="KW-0547">Nucleotide-binding</keyword>
<accession>A0A399FWZ9</accession>
<keyword evidence="2" id="KW-0378">Hydrolase</keyword>
<evidence type="ECO:0000313" key="6">
    <source>
        <dbReference type="Proteomes" id="UP000266287"/>
    </source>
</evidence>
<dbReference type="PANTHER" id="PTHR43146:SF1">
    <property type="entry name" value="CANCER-RELATED NUCLEOSIDE-TRIPHOSPHATASE"/>
    <property type="match status" value="1"/>
</dbReference>
<dbReference type="AlphaFoldDB" id="A0A399FWZ9"/>
<organism evidence="5 6">
    <name type="scientific">candidate division NPL-UPA2 bacterium Unc8</name>
    <dbReference type="NCBI Taxonomy" id="1980939"/>
    <lineage>
        <taxon>Bacteria</taxon>
    </lineage>
</organism>
<comment type="caution">
    <text evidence="5">The sequence shown here is derived from an EMBL/GenBank/DDBJ whole genome shotgun (WGS) entry which is preliminary data.</text>
</comment>
<dbReference type="Gene3D" id="3.40.50.300">
    <property type="entry name" value="P-loop containing nucleotide triphosphate hydrolases"/>
    <property type="match status" value="1"/>
</dbReference>
<dbReference type="HAMAP" id="MF_00796">
    <property type="entry name" value="NTPase_1"/>
    <property type="match status" value="1"/>
</dbReference>